<dbReference type="InterPro" id="IPR045340">
    <property type="entry name" value="DUF6533"/>
</dbReference>
<dbReference type="HOGENOM" id="CLU_035509_7_2_1"/>
<evidence type="ECO:0000313" key="4">
    <source>
        <dbReference type="Proteomes" id="UP000027222"/>
    </source>
</evidence>
<gene>
    <name evidence="3" type="ORF">GALMADRAFT_145353</name>
</gene>
<keyword evidence="1" id="KW-0472">Membrane</keyword>
<reference evidence="4" key="1">
    <citation type="journal article" date="2014" name="Proc. Natl. Acad. Sci. U.S.A.">
        <title>Extensive sampling of basidiomycete genomes demonstrates inadequacy of the white-rot/brown-rot paradigm for wood decay fungi.</title>
        <authorList>
            <person name="Riley R."/>
            <person name="Salamov A.A."/>
            <person name="Brown D.W."/>
            <person name="Nagy L.G."/>
            <person name="Floudas D."/>
            <person name="Held B.W."/>
            <person name="Levasseur A."/>
            <person name="Lombard V."/>
            <person name="Morin E."/>
            <person name="Otillar R."/>
            <person name="Lindquist E.A."/>
            <person name="Sun H."/>
            <person name="LaButti K.M."/>
            <person name="Schmutz J."/>
            <person name="Jabbour D."/>
            <person name="Luo H."/>
            <person name="Baker S.E."/>
            <person name="Pisabarro A.G."/>
            <person name="Walton J.D."/>
            <person name="Blanchette R.A."/>
            <person name="Henrissat B."/>
            <person name="Martin F."/>
            <person name="Cullen D."/>
            <person name="Hibbett D.S."/>
            <person name="Grigoriev I.V."/>
        </authorList>
    </citation>
    <scope>NUCLEOTIDE SEQUENCE [LARGE SCALE GENOMIC DNA]</scope>
    <source>
        <strain evidence="4">CBS 339.88</strain>
    </source>
</reference>
<organism evidence="3 4">
    <name type="scientific">Galerina marginata (strain CBS 339.88)</name>
    <dbReference type="NCBI Taxonomy" id="685588"/>
    <lineage>
        <taxon>Eukaryota</taxon>
        <taxon>Fungi</taxon>
        <taxon>Dikarya</taxon>
        <taxon>Basidiomycota</taxon>
        <taxon>Agaricomycotina</taxon>
        <taxon>Agaricomycetes</taxon>
        <taxon>Agaricomycetidae</taxon>
        <taxon>Agaricales</taxon>
        <taxon>Agaricineae</taxon>
        <taxon>Strophariaceae</taxon>
        <taxon>Galerina</taxon>
    </lineage>
</organism>
<accession>A0A067SFA3</accession>
<feature type="transmembrane region" description="Helical" evidence="1">
    <location>
        <begin position="53"/>
        <end position="74"/>
    </location>
</feature>
<dbReference type="EMBL" id="KL142401">
    <property type="protein sequence ID" value="KDR69620.1"/>
    <property type="molecule type" value="Genomic_DNA"/>
</dbReference>
<name>A0A067SFA3_GALM3</name>
<dbReference type="Proteomes" id="UP000027222">
    <property type="component" value="Unassembled WGS sequence"/>
</dbReference>
<keyword evidence="1" id="KW-1133">Transmembrane helix</keyword>
<feature type="transmembrane region" description="Helical" evidence="1">
    <location>
        <begin position="164"/>
        <end position="187"/>
    </location>
</feature>
<proteinExistence type="predicted"/>
<protein>
    <recommendedName>
        <fullName evidence="2">DUF6533 domain-containing protein</fullName>
    </recommendedName>
</protein>
<feature type="transmembrane region" description="Helical" evidence="1">
    <location>
        <begin position="15"/>
        <end position="33"/>
    </location>
</feature>
<feature type="domain" description="DUF6533" evidence="2">
    <location>
        <begin position="21"/>
        <end position="67"/>
    </location>
</feature>
<evidence type="ECO:0000259" key="2">
    <source>
        <dbReference type="Pfam" id="PF20151"/>
    </source>
</evidence>
<keyword evidence="4" id="KW-1185">Reference proteome</keyword>
<dbReference type="OrthoDB" id="3261349at2759"/>
<feature type="transmembrane region" description="Helical" evidence="1">
    <location>
        <begin position="101"/>
        <end position="118"/>
    </location>
</feature>
<dbReference type="AlphaFoldDB" id="A0A067SFA3"/>
<dbReference type="Pfam" id="PF20151">
    <property type="entry name" value="DUF6533"/>
    <property type="match status" value="1"/>
</dbReference>
<sequence>MDNFDTSPASLSGQAFVYNSVYASSLIILYYEYLLTFPEELARYWIGRRKASLAWFLFCLNRYFAFLGHIPLLIKLFWHTSDSRHIQVNVSLEVPSDKHEFTIGQVIIGICLLLRTYALYGRTRLMLAFLCTIAAVEMFYVVTLQTFRGDRSNILSIMLRDGTIYFGVIIITAIVGIIDFALFPLYVRGVTATMGNVLASTMVSRLMLNLRDPKFGPTGGSEAQSTTQIDFGNRNPVNATVTTSVNNPVNTTPSDWI</sequence>
<evidence type="ECO:0000256" key="1">
    <source>
        <dbReference type="SAM" id="Phobius"/>
    </source>
</evidence>
<feature type="transmembrane region" description="Helical" evidence="1">
    <location>
        <begin position="125"/>
        <end position="144"/>
    </location>
</feature>
<keyword evidence="1" id="KW-0812">Transmembrane</keyword>
<evidence type="ECO:0000313" key="3">
    <source>
        <dbReference type="EMBL" id="KDR69620.1"/>
    </source>
</evidence>